<feature type="non-terminal residue" evidence="1">
    <location>
        <position position="1062"/>
    </location>
</feature>
<dbReference type="EMBL" id="CAAALY010266842">
    <property type="protein sequence ID" value="VEL40877.1"/>
    <property type="molecule type" value="Genomic_DNA"/>
</dbReference>
<gene>
    <name evidence="1" type="ORF">PXEA_LOCUS34317</name>
</gene>
<accession>A0A3S5AMV1</accession>
<dbReference type="AlphaFoldDB" id="A0A3S5AMV1"/>
<comment type="caution">
    <text evidence="1">The sequence shown here is derived from an EMBL/GenBank/DDBJ whole genome shotgun (WGS) entry which is preliminary data.</text>
</comment>
<name>A0A3S5AMV1_9PLAT</name>
<organism evidence="1 2">
    <name type="scientific">Protopolystoma xenopodis</name>
    <dbReference type="NCBI Taxonomy" id="117903"/>
    <lineage>
        <taxon>Eukaryota</taxon>
        <taxon>Metazoa</taxon>
        <taxon>Spiralia</taxon>
        <taxon>Lophotrochozoa</taxon>
        <taxon>Platyhelminthes</taxon>
        <taxon>Monogenea</taxon>
        <taxon>Polyopisthocotylea</taxon>
        <taxon>Polystomatidea</taxon>
        <taxon>Polystomatidae</taxon>
        <taxon>Protopolystoma</taxon>
    </lineage>
</organism>
<evidence type="ECO:0000313" key="1">
    <source>
        <dbReference type="EMBL" id="VEL40877.1"/>
    </source>
</evidence>
<evidence type="ECO:0000313" key="2">
    <source>
        <dbReference type="Proteomes" id="UP000784294"/>
    </source>
</evidence>
<protein>
    <submittedName>
        <fullName evidence="1">Uncharacterized protein</fullName>
    </submittedName>
</protein>
<sequence>MSIEDVLQRERKVADTLLSLSTNTDQPKALAKVSISHNMVDELGPTSVGLRALSRPDRQQLTQSQVVTLLRHLHWLQKHPRLLDPSSRLHSTDNTSTPRRLTSLLARLFSHLVSRRARLPRLPDSYALLLGRLADRLDDEADRIAEADVVTRLQTKAVQLRTGILGPTADGLNSDLVVAMTLLPVAAGHLARSLNTRIEGEEATVVLTMDDRLSHVVAIVARLRRAALHGQACELFANDVAVCDSVLRGLGPESRLQVVQPSDDDTTWLGNVELNILVHLVQLAVAWPTGLLTQEVVQLGDLMRAWATLRKAFYAVVSFCLTSPTAAFTAAEEMDYFGVFMEEADQPDLVRRHSLLLTRLAEGLKLARPLVTGPTSGQALIATPATERTARNGLFFTGQADNLAILQQAIDASLLGVPLPPNDALLLASALDASLRGADLELRPLELAMGHLRRLFVWLRFRHLVGQPVHLDVEYLDHLTALVDPPLSIVATRTTTPTVATATKRLGPGLCDQLASLRLAEQILTGCGESAEPESTARLRLSREETAALSCSLAVVLTSQTGSALNGVSAADRVVVGLLQRRLSQTAATASQAAFDAGFVGLTASEGRQVSSFLMRSRLRLGRQVDRLRRQVGREVRRRARDPVHLAGPTGRDLLRLLQALQLLSPDSKRLPLDLRQAYQVSQLIRRSAQACDHDSPEARIELTDEEASLVARLVAGCDADAEADANASANAGPDLAGAVTFLRHFLSLPCSSLFGLRDSDETIEPEFTGVFTACLACLGRSNGVLGLSEPAAPADQDRVRDLQQALVDTVTSGRTFLFSSSLHDQLIHVTDLVWTQLTRQKRSQLADLLDDGGRSAGRCPIWLSRERQQRLAGMLRQVLTLNIFPPLTACLLSLLQRLEDAIQQPAGPFCLDPTDTDVLLHISTAGPPDVLQPTVDPITLSIAIGLIHAKTSLQPDSDPFTCDELSCSQAFGLLACFTALEPLRPASNDSQQLLLRPHLHLGLMLAEIATSLAANRFPVASLISPSNGYVRDQIGQLVQRITTAYETGILRGLTAGEADKS</sequence>
<proteinExistence type="predicted"/>
<dbReference type="Proteomes" id="UP000784294">
    <property type="component" value="Unassembled WGS sequence"/>
</dbReference>
<reference evidence="1" key="1">
    <citation type="submission" date="2018-11" db="EMBL/GenBank/DDBJ databases">
        <authorList>
            <consortium name="Pathogen Informatics"/>
        </authorList>
    </citation>
    <scope>NUCLEOTIDE SEQUENCE</scope>
</reference>
<keyword evidence="2" id="KW-1185">Reference proteome</keyword>